<proteinExistence type="predicted"/>
<feature type="compositionally biased region" description="Basic residues" evidence="1">
    <location>
        <begin position="194"/>
        <end position="213"/>
    </location>
</feature>
<sequence length="230" mass="27071">MLSSSLNRISSDNSAAVSVYRKKLAIMKKVRTFIFIVILCVCISFSVCYVVNRPRDTTPETHSELCVFKLDQTKLNSLVNSSYIPFVDTNCDSLSYNTQDLKFEVKMSGSFELSLSVALQLNNNLGRSALMCIDYNLSNDKKRLVCSRAQCPSNDSNSAVITLETIELREREKDKERKKERKNERKKERMKERKKERKRERKKERKKERKRERKKEGRKKEKEKERKKKI</sequence>
<dbReference type="EMBL" id="UYJE01004978">
    <property type="protein sequence ID" value="VDI32959.1"/>
    <property type="molecule type" value="Genomic_DNA"/>
</dbReference>
<feature type="region of interest" description="Disordered" evidence="1">
    <location>
        <begin position="171"/>
        <end position="230"/>
    </location>
</feature>
<keyword evidence="4" id="KW-1185">Reference proteome</keyword>
<feature type="compositionally biased region" description="Basic and acidic residues" evidence="1">
    <location>
        <begin position="214"/>
        <end position="224"/>
    </location>
</feature>
<reference evidence="3" key="1">
    <citation type="submission" date="2018-11" db="EMBL/GenBank/DDBJ databases">
        <authorList>
            <person name="Alioto T."/>
            <person name="Alioto T."/>
        </authorList>
    </citation>
    <scope>NUCLEOTIDE SEQUENCE</scope>
</reference>
<protein>
    <submittedName>
        <fullName evidence="3">Uncharacterized protein</fullName>
    </submittedName>
</protein>
<comment type="caution">
    <text evidence="3">The sequence shown here is derived from an EMBL/GenBank/DDBJ whole genome shotgun (WGS) entry which is preliminary data.</text>
</comment>
<dbReference type="AlphaFoldDB" id="A0A8B6EDK5"/>
<evidence type="ECO:0000256" key="1">
    <source>
        <dbReference type="SAM" id="MobiDB-lite"/>
    </source>
</evidence>
<dbReference type="Proteomes" id="UP000596742">
    <property type="component" value="Unassembled WGS sequence"/>
</dbReference>
<keyword evidence="2" id="KW-0472">Membrane</keyword>
<feature type="compositionally biased region" description="Basic and acidic residues" evidence="1">
    <location>
        <begin position="171"/>
        <end position="193"/>
    </location>
</feature>
<keyword evidence="2" id="KW-1133">Transmembrane helix</keyword>
<evidence type="ECO:0000256" key="2">
    <source>
        <dbReference type="SAM" id="Phobius"/>
    </source>
</evidence>
<evidence type="ECO:0000313" key="3">
    <source>
        <dbReference type="EMBL" id="VDI32959.1"/>
    </source>
</evidence>
<gene>
    <name evidence="3" type="ORF">MGAL_10B017370</name>
</gene>
<name>A0A8B6EDK5_MYTGA</name>
<evidence type="ECO:0000313" key="4">
    <source>
        <dbReference type="Proteomes" id="UP000596742"/>
    </source>
</evidence>
<organism evidence="3 4">
    <name type="scientific">Mytilus galloprovincialis</name>
    <name type="common">Mediterranean mussel</name>
    <dbReference type="NCBI Taxonomy" id="29158"/>
    <lineage>
        <taxon>Eukaryota</taxon>
        <taxon>Metazoa</taxon>
        <taxon>Spiralia</taxon>
        <taxon>Lophotrochozoa</taxon>
        <taxon>Mollusca</taxon>
        <taxon>Bivalvia</taxon>
        <taxon>Autobranchia</taxon>
        <taxon>Pteriomorphia</taxon>
        <taxon>Mytilida</taxon>
        <taxon>Mytiloidea</taxon>
        <taxon>Mytilidae</taxon>
        <taxon>Mytilinae</taxon>
        <taxon>Mytilus</taxon>
    </lineage>
</organism>
<keyword evidence="2" id="KW-0812">Transmembrane</keyword>
<accession>A0A8B6EDK5</accession>
<feature type="transmembrane region" description="Helical" evidence="2">
    <location>
        <begin position="30"/>
        <end position="52"/>
    </location>
</feature>